<reference evidence="3" key="1">
    <citation type="journal article" date="2022" name="New Phytol.">
        <title>Evolutionary transition to the ectomycorrhizal habit in the genomes of a hyperdiverse lineage of mushroom-forming fungi.</title>
        <authorList>
            <person name="Looney B."/>
            <person name="Miyauchi S."/>
            <person name="Morin E."/>
            <person name="Drula E."/>
            <person name="Courty P.E."/>
            <person name="Kohler A."/>
            <person name="Kuo A."/>
            <person name="LaButti K."/>
            <person name="Pangilinan J."/>
            <person name="Lipzen A."/>
            <person name="Riley R."/>
            <person name="Andreopoulos W."/>
            <person name="He G."/>
            <person name="Johnson J."/>
            <person name="Nolan M."/>
            <person name="Tritt A."/>
            <person name="Barry K.W."/>
            <person name="Grigoriev I.V."/>
            <person name="Nagy L.G."/>
            <person name="Hibbett D."/>
            <person name="Henrissat B."/>
            <person name="Matheny P.B."/>
            <person name="Labbe J."/>
            <person name="Martin F.M."/>
        </authorList>
    </citation>
    <scope>NUCLEOTIDE SEQUENCE</scope>
    <source>
        <strain evidence="3">BPL690</strain>
    </source>
</reference>
<feature type="coiled-coil region" evidence="1">
    <location>
        <begin position="32"/>
        <end position="59"/>
    </location>
</feature>
<feature type="compositionally biased region" description="Pro residues" evidence="2">
    <location>
        <begin position="132"/>
        <end position="144"/>
    </location>
</feature>
<proteinExistence type="predicted"/>
<comment type="caution">
    <text evidence="3">The sequence shown here is derived from an EMBL/GenBank/DDBJ whole genome shotgun (WGS) entry which is preliminary data.</text>
</comment>
<evidence type="ECO:0000313" key="3">
    <source>
        <dbReference type="EMBL" id="KAI0305118.1"/>
    </source>
</evidence>
<keyword evidence="4" id="KW-1185">Reference proteome</keyword>
<dbReference type="Proteomes" id="UP001203297">
    <property type="component" value="Unassembled WGS sequence"/>
</dbReference>
<accession>A0AAD4M7X3</accession>
<keyword evidence="1" id="KW-0175">Coiled coil</keyword>
<sequence length="212" mass="22797">MASNNKPIGAAFSPSATPKYLNDFSKALASEVRILLQEVGKLRDERRALQHEIAELMAVKAKHSAGGEYSPDWRPKYLPEELMPHDPAPPPPPPEEPPAPEGPARPAWRTVIKRPEPSAGGRRKGKAAAAAAPPPAPPPPPPAIEAPRPELPSWAQWRPNPNVHPVVRGPTPSQAVMQAPPRQGLFGTCSPLFSKFHLCSRVYAGPVTPPPS</sequence>
<organism evidence="3 4">
    <name type="scientific">Multifurca ochricompacta</name>
    <dbReference type="NCBI Taxonomy" id="376703"/>
    <lineage>
        <taxon>Eukaryota</taxon>
        <taxon>Fungi</taxon>
        <taxon>Dikarya</taxon>
        <taxon>Basidiomycota</taxon>
        <taxon>Agaricomycotina</taxon>
        <taxon>Agaricomycetes</taxon>
        <taxon>Russulales</taxon>
        <taxon>Russulaceae</taxon>
        <taxon>Multifurca</taxon>
    </lineage>
</organism>
<feature type="region of interest" description="Disordered" evidence="2">
    <location>
        <begin position="60"/>
        <end position="179"/>
    </location>
</feature>
<feature type="compositionally biased region" description="Basic and acidic residues" evidence="2">
    <location>
        <begin position="71"/>
        <end position="84"/>
    </location>
</feature>
<dbReference type="AlphaFoldDB" id="A0AAD4M7X3"/>
<protein>
    <submittedName>
        <fullName evidence="3">Uncharacterized protein</fullName>
    </submittedName>
</protein>
<evidence type="ECO:0000256" key="1">
    <source>
        <dbReference type="SAM" id="Coils"/>
    </source>
</evidence>
<evidence type="ECO:0000256" key="2">
    <source>
        <dbReference type="SAM" id="MobiDB-lite"/>
    </source>
</evidence>
<feature type="compositionally biased region" description="Pro residues" evidence="2">
    <location>
        <begin position="86"/>
        <end position="103"/>
    </location>
</feature>
<dbReference type="EMBL" id="WTXG01000006">
    <property type="protein sequence ID" value="KAI0305118.1"/>
    <property type="molecule type" value="Genomic_DNA"/>
</dbReference>
<evidence type="ECO:0000313" key="4">
    <source>
        <dbReference type="Proteomes" id="UP001203297"/>
    </source>
</evidence>
<name>A0AAD4M7X3_9AGAM</name>
<gene>
    <name evidence="3" type="ORF">B0F90DRAFT_1701450</name>
</gene>